<keyword evidence="3" id="KW-1185">Reference proteome</keyword>
<proteinExistence type="predicted"/>
<organism evidence="2 3">
    <name type="scientific">Streptomyces glomeratus</name>
    <dbReference type="NCBI Taxonomy" id="284452"/>
    <lineage>
        <taxon>Bacteria</taxon>
        <taxon>Bacillati</taxon>
        <taxon>Actinomycetota</taxon>
        <taxon>Actinomycetes</taxon>
        <taxon>Kitasatosporales</taxon>
        <taxon>Streptomycetaceae</taxon>
        <taxon>Streptomyces</taxon>
    </lineage>
</organism>
<evidence type="ECO:0000313" key="3">
    <source>
        <dbReference type="Proteomes" id="UP001501532"/>
    </source>
</evidence>
<feature type="region of interest" description="Disordered" evidence="1">
    <location>
        <begin position="58"/>
        <end position="82"/>
    </location>
</feature>
<reference evidence="3" key="1">
    <citation type="journal article" date="2019" name="Int. J. Syst. Evol. Microbiol.">
        <title>The Global Catalogue of Microorganisms (GCM) 10K type strain sequencing project: providing services to taxonomists for standard genome sequencing and annotation.</title>
        <authorList>
            <consortium name="The Broad Institute Genomics Platform"/>
            <consortium name="The Broad Institute Genome Sequencing Center for Infectious Disease"/>
            <person name="Wu L."/>
            <person name="Ma J."/>
        </authorList>
    </citation>
    <scope>NUCLEOTIDE SEQUENCE [LARGE SCALE GENOMIC DNA]</scope>
    <source>
        <strain evidence="3">JCM 9091</strain>
    </source>
</reference>
<evidence type="ECO:0000256" key="1">
    <source>
        <dbReference type="SAM" id="MobiDB-lite"/>
    </source>
</evidence>
<protein>
    <submittedName>
        <fullName evidence="2">Uncharacterized protein</fullName>
    </submittedName>
</protein>
<accession>A0ABP6L733</accession>
<dbReference type="RefSeq" id="WP_234516526.1">
    <property type="nucleotide sequence ID" value="NZ_BAAAUF010000009.1"/>
</dbReference>
<gene>
    <name evidence="2" type="ORF">GCM10010448_10750</name>
</gene>
<dbReference type="EMBL" id="BAAAUF010000009">
    <property type="protein sequence ID" value="GAA3030628.1"/>
    <property type="molecule type" value="Genomic_DNA"/>
</dbReference>
<evidence type="ECO:0000313" key="2">
    <source>
        <dbReference type="EMBL" id="GAA3030628.1"/>
    </source>
</evidence>
<comment type="caution">
    <text evidence="2">The sequence shown here is derived from an EMBL/GenBank/DDBJ whole genome shotgun (WGS) entry which is preliminary data.</text>
</comment>
<dbReference type="Proteomes" id="UP001501532">
    <property type="component" value="Unassembled WGS sequence"/>
</dbReference>
<name>A0ABP6L733_9ACTN</name>
<sequence length="82" mass="9075">MTHTRALSKALRSEADTVFRKLRDIAAPSGTPFEHQSIGYAFGYVEAMSEKGRVEEARDKLGCRSHGEAADVPPRPERGGWM</sequence>